<accession>A0ACA9RR24</accession>
<evidence type="ECO:0000313" key="1">
    <source>
        <dbReference type="EMBL" id="CAG8803859.1"/>
    </source>
</evidence>
<feature type="non-terminal residue" evidence="1">
    <location>
        <position position="1"/>
    </location>
</feature>
<reference evidence="1" key="1">
    <citation type="submission" date="2021-06" db="EMBL/GenBank/DDBJ databases">
        <authorList>
            <person name="Kallberg Y."/>
            <person name="Tangrot J."/>
            <person name="Rosling A."/>
        </authorList>
    </citation>
    <scope>NUCLEOTIDE SEQUENCE</scope>
    <source>
        <strain evidence="1">MA461A</strain>
    </source>
</reference>
<feature type="non-terminal residue" evidence="1">
    <location>
        <position position="140"/>
    </location>
</feature>
<sequence>NFGPLLPYEPNSLWRFTPFMPNAAFFTMLLYISYYVLLEPVAGVLCAPFLLYMVYDATNFAATYPNHNTLAIIVFVTSLVMQIIGHVIVEKCGPAARENILKAILLAPLFAWMEVLFSLGYRLTLQKRIFTQIEARSRQL</sequence>
<protein>
    <submittedName>
        <fullName evidence="1">32115_t:CDS:1</fullName>
    </submittedName>
</protein>
<comment type="caution">
    <text evidence="1">The sequence shown here is derived from an EMBL/GenBank/DDBJ whole genome shotgun (WGS) entry which is preliminary data.</text>
</comment>
<gene>
    <name evidence="1" type="ORF">RPERSI_LOCUS21604</name>
</gene>
<keyword evidence="2" id="KW-1185">Reference proteome</keyword>
<dbReference type="Proteomes" id="UP000789920">
    <property type="component" value="Unassembled WGS sequence"/>
</dbReference>
<dbReference type="EMBL" id="CAJVQC010063684">
    <property type="protein sequence ID" value="CAG8803859.1"/>
    <property type="molecule type" value="Genomic_DNA"/>
</dbReference>
<proteinExistence type="predicted"/>
<evidence type="ECO:0000313" key="2">
    <source>
        <dbReference type="Proteomes" id="UP000789920"/>
    </source>
</evidence>
<name>A0ACA9RR24_9GLOM</name>
<organism evidence="1 2">
    <name type="scientific">Racocetra persica</name>
    <dbReference type="NCBI Taxonomy" id="160502"/>
    <lineage>
        <taxon>Eukaryota</taxon>
        <taxon>Fungi</taxon>
        <taxon>Fungi incertae sedis</taxon>
        <taxon>Mucoromycota</taxon>
        <taxon>Glomeromycotina</taxon>
        <taxon>Glomeromycetes</taxon>
        <taxon>Diversisporales</taxon>
        <taxon>Gigasporaceae</taxon>
        <taxon>Racocetra</taxon>
    </lineage>
</organism>